<evidence type="ECO:0000313" key="3">
    <source>
        <dbReference type="EMBL" id="KAF6805443.1"/>
    </source>
</evidence>
<comment type="caution">
    <text evidence="3">The sequence shown here is derived from an EMBL/GenBank/DDBJ whole genome shotgun (WGS) entry which is preliminary data.</text>
</comment>
<protein>
    <recommendedName>
        <fullName evidence="5">Cyclin-like F-box</fullName>
    </recommendedName>
</protein>
<feature type="compositionally biased region" description="Polar residues" evidence="1">
    <location>
        <begin position="31"/>
        <end position="40"/>
    </location>
</feature>
<evidence type="ECO:0000256" key="1">
    <source>
        <dbReference type="SAM" id="MobiDB-lite"/>
    </source>
</evidence>
<reference evidence="3 4" key="1">
    <citation type="journal article" date="2020" name="Phytopathology">
        <title>Genome Sequence Resources of Colletotrichum truncatum, C. plurivorum, C. musicola, and C. sojae: Four Species Pathogenic to Soybean (Glycine max).</title>
        <authorList>
            <person name="Rogerio F."/>
            <person name="Boufleur T.R."/>
            <person name="Ciampi-Guillardi M."/>
            <person name="Sukno S.A."/>
            <person name="Thon M.R."/>
            <person name="Massola Junior N.S."/>
            <person name="Baroncelli R."/>
        </authorList>
    </citation>
    <scope>NUCLEOTIDE SEQUENCE [LARGE SCALE GENOMIC DNA]</scope>
    <source>
        <strain evidence="3 4">LFN0009</strain>
    </source>
</reference>
<evidence type="ECO:0008006" key="5">
    <source>
        <dbReference type="Google" id="ProtNLM"/>
    </source>
</evidence>
<accession>A0A8H6MRC1</accession>
<feature type="region of interest" description="Disordered" evidence="1">
    <location>
        <begin position="25"/>
        <end position="45"/>
    </location>
</feature>
<feature type="signal peptide" evidence="2">
    <location>
        <begin position="1"/>
        <end position="22"/>
    </location>
</feature>
<dbReference type="EMBL" id="WIGN01000182">
    <property type="protein sequence ID" value="KAF6805443.1"/>
    <property type="molecule type" value="Genomic_DNA"/>
</dbReference>
<organism evidence="3 4">
    <name type="scientific">Colletotrichum sojae</name>
    <dbReference type="NCBI Taxonomy" id="2175907"/>
    <lineage>
        <taxon>Eukaryota</taxon>
        <taxon>Fungi</taxon>
        <taxon>Dikarya</taxon>
        <taxon>Ascomycota</taxon>
        <taxon>Pezizomycotina</taxon>
        <taxon>Sordariomycetes</taxon>
        <taxon>Hypocreomycetidae</taxon>
        <taxon>Glomerellales</taxon>
        <taxon>Glomerellaceae</taxon>
        <taxon>Colletotrichum</taxon>
        <taxon>Colletotrichum orchidearum species complex</taxon>
    </lineage>
</organism>
<proteinExistence type="predicted"/>
<gene>
    <name evidence="3" type="ORF">CSOJ01_09518</name>
</gene>
<dbReference type="Proteomes" id="UP000652219">
    <property type="component" value="Unassembled WGS sequence"/>
</dbReference>
<keyword evidence="4" id="KW-1185">Reference proteome</keyword>
<dbReference type="SUPFAM" id="SSF53474">
    <property type="entry name" value="alpha/beta-Hydrolases"/>
    <property type="match status" value="1"/>
</dbReference>
<dbReference type="AlphaFoldDB" id="A0A8H6MRC1"/>
<feature type="chain" id="PRO_5034906111" description="Cyclin-like F-box" evidence="2">
    <location>
        <begin position="23"/>
        <end position="333"/>
    </location>
</feature>
<dbReference type="Gene3D" id="3.40.50.1820">
    <property type="entry name" value="alpha/beta hydrolase"/>
    <property type="match status" value="1"/>
</dbReference>
<sequence length="333" mass="35136">MSPLHLNVRAALVLALLGMAQALPGPMPQKQDGQTPQQKASEIPQGVTEAMDGSVILDATEKVNDLDIRFKISAPAGEFTKTSNITGGNKDENAKGNLGLNVLLHGDGGQSFFEMPNQGVRDGLAGVTVLAPNQFLRWGGGRGNNRTDGVAHAQAVNDLVQKTLPKYLAFNSSKVYFTGISGGSLMLSGYFIPAHMGNFAGNGVLLGCGAMEPRVTVESSARDALTKTRIHYQSTQKELKNLQESIPATMKTYEKLVSEKGMKTEEVNKLQTANNKPNGGHCLFDGKGFNTGIQLIADNYASIMMGGNGEVPGIGSVLQGVSGQELKFTGGAA</sequence>
<evidence type="ECO:0000256" key="2">
    <source>
        <dbReference type="SAM" id="SignalP"/>
    </source>
</evidence>
<keyword evidence="2" id="KW-0732">Signal</keyword>
<dbReference type="InterPro" id="IPR029058">
    <property type="entry name" value="AB_hydrolase_fold"/>
</dbReference>
<name>A0A8H6MRC1_9PEZI</name>
<evidence type="ECO:0000313" key="4">
    <source>
        <dbReference type="Proteomes" id="UP000652219"/>
    </source>
</evidence>